<sequence>MGMASSPGPSGTPFFTAVGWDLAPSTPPIARDNSPPRQSVSPPAVAQPSDPPVDDYFDRIQRRDDLFDDESDDIAGAALRIPAPAPSPPPPAADLVDGDTFGGRHRRRTRDQARSKIVGLFEKYGDFVHLKAHERSTGQAADEDDDFVAPSVAGSQIPQPAPDVGSSMQAPPSSPFDLASDMPSVSRPVSPLPLPSPRAGSSRPPSPIFIAS</sequence>
<protein>
    <submittedName>
        <fullName evidence="2">Uncharacterized protein</fullName>
    </submittedName>
</protein>
<accession>A0A0L0S096</accession>
<feature type="compositionally biased region" description="Pro residues" evidence="1">
    <location>
        <begin position="83"/>
        <end position="92"/>
    </location>
</feature>
<dbReference type="AlphaFoldDB" id="A0A0L0S096"/>
<feature type="region of interest" description="Disordered" evidence="1">
    <location>
        <begin position="1"/>
        <end position="56"/>
    </location>
</feature>
<dbReference type="Proteomes" id="UP000054350">
    <property type="component" value="Unassembled WGS sequence"/>
</dbReference>
<evidence type="ECO:0000313" key="2">
    <source>
        <dbReference type="EMBL" id="KNE55764.1"/>
    </source>
</evidence>
<dbReference type="EMBL" id="GG745329">
    <property type="protein sequence ID" value="KNE55764.1"/>
    <property type="molecule type" value="Genomic_DNA"/>
</dbReference>
<evidence type="ECO:0000256" key="1">
    <source>
        <dbReference type="SAM" id="MobiDB-lite"/>
    </source>
</evidence>
<reference evidence="2 3" key="1">
    <citation type="submission" date="2009-11" db="EMBL/GenBank/DDBJ databases">
        <title>Annotation of Allomyces macrogynus ATCC 38327.</title>
        <authorList>
            <consortium name="The Broad Institute Genome Sequencing Platform"/>
            <person name="Russ C."/>
            <person name="Cuomo C."/>
            <person name="Burger G."/>
            <person name="Gray M.W."/>
            <person name="Holland P.W.H."/>
            <person name="King N."/>
            <person name="Lang F.B.F."/>
            <person name="Roger A.J."/>
            <person name="Ruiz-Trillo I."/>
            <person name="Young S.K."/>
            <person name="Zeng Q."/>
            <person name="Gargeya S."/>
            <person name="Fitzgerald M."/>
            <person name="Haas B."/>
            <person name="Abouelleil A."/>
            <person name="Alvarado L."/>
            <person name="Arachchi H.M."/>
            <person name="Berlin A."/>
            <person name="Chapman S.B."/>
            <person name="Gearin G."/>
            <person name="Goldberg J."/>
            <person name="Griggs A."/>
            <person name="Gujja S."/>
            <person name="Hansen M."/>
            <person name="Heiman D."/>
            <person name="Howarth C."/>
            <person name="Larimer J."/>
            <person name="Lui A."/>
            <person name="MacDonald P.J.P."/>
            <person name="McCowen C."/>
            <person name="Montmayeur A."/>
            <person name="Murphy C."/>
            <person name="Neiman D."/>
            <person name="Pearson M."/>
            <person name="Priest M."/>
            <person name="Roberts A."/>
            <person name="Saif S."/>
            <person name="Shea T."/>
            <person name="Sisk P."/>
            <person name="Stolte C."/>
            <person name="Sykes S."/>
            <person name="Wortman J."/>
            <person name="Nusbaum C."/>
            <person name="Birren B."/>
        </authorList>
    </citation>
    <scope>NUCLEOTIDE SEQUENCE [LARGE SCALE GENOMIC DNA]</scope>
    <source>
        <strain evidence="2 3">ATCC 38327</strain>
    </source>
</reference>
<evidence type="ECO:0000313" key="3">
    <source>
        <dbReference type="Proteomes" id="UP000054350"/>
    </source>
</evidence>
<proteinExistence type="predicted"/>
<gene>
    <name evidence="2" type="ORF">AMAG_01640</name>
</gene>
<dbReference type="VEuPathDB" id="FungiDB:AMAG_01640"/>
<keyword evidence="3" id="KW-1185">Reference proteome</keyword>
<feature type="region of interest" description="Disordered" evidence="1">
    <location>
        <begin position="135"/>
        <end position="212"/>
    </location>
</feature>
<name>A0A0L0S096_ALLM3</name>
<feature type="region of interest" description="Disordered" evidence="1">
    <location>
        <begin position="80"/>
        <end position="114"/>
    </location>
</feature>
<organism evidence="2 3">
    <name type="scientific">Allomyces macrogynus (strain ATCC 38327)</name>
    <name type="common">Allomyces javanicus var. macrogynus</name>
    <dbReference type="NCBI Taxonomy" id="578462"/>
    <lineage>
        <taxon>Eukaryota</taxon>
        <taxon>Fungi</taxon>
        <taxon>Fungi incertae sedis</taxon>
        <taxon>Blastocladiomycota</taxon>
        <taxon>Blastocladiomycetes</taxon>
        <taxon>Blastocladiales</taxon>
        <taxon>Blastocladiaceae</taxon>
        <taxon>Allomyces</taxon>
    </lineage>
</organism>
<reference evidence="3" key="2">
    <citation type="submission" date="2009-11" db="EMBL/GenBank/DDBJ databases">
        <title>The Genome Sequence of Allomyces macrogynus strain ATCC 38327.</title>
        <authorList>
            <consortium name="The Broad Institute Genome Sequencing Platform"/>
            <person name="Russ C."/>
            <person name="Cuomo C."/>
            <person name="Shea T."/>
            <person name="Young S.K."/>
            <person name="Zeng Q."/>
            <person name="Koehrsen M."/>
            <person name="Haas B."/>
            <person name="Borodovsky M."/>
            <person name="Guigo R."/>
            <person name="Alvarado L."/>
            <person name="Berlin A."/>
            <person name="Borenstein D."/>
            <person name="Chen Z."/>
            <person name="Engels R."/>
            <person name="Freedman E."/>
            <person name="Gellesch M."/>
            <person name="Goldberg J."/>
            <person name="Griggs A."/>
            <person name="Gujja S."/>
            <person name="Heiman D."/>
            <person name="Hepburn T."/>
            <person name="Howarth C."/>
            <person name="Jen D."/>
            <person name="Larson L."/>
            <person name="Lewis B."/>
            <person name="Mehta T."/>
            <person name="Park D."/>
            <person name="Pearson M."/>
            <person name="Roberts A."/>
            <person name="Saif S."/>
            <person name="Shenoy N."/>
            <person name="Sisk P."/>
            <person name="Stolte C."/>
            <person name="Sykes S."/>
            <person name="Walk T."/>
            <person name="White J."/>
            <person name="Yandava C."/>
            <person name="Burger G."/>
            <person name="Gray M.W."/>
            <person name="Holland P.W.H."/>
            <person name="King N."/>
            <person name="Lang F.B.F."/>
            <person name="Roger A.J."/>
            <person name="Ruiz-Trillo I."/>
            <person name="Lander E."/>
            <person name="Nusbaum C."/>
        </authorList>
    </citation>
    <scope>NUCLEOTIDE SEQUENCE [LARGE SCALE GENOMIC DNA]</scope>
    <source>
        <strain evidence="3">ATCC 38327</strain>
    </source>
</reference>